<keyword evidence="2" id="KW-0732">Signal</keyword>
<keyword evidence="4" id="KW-1185">Reference proteome</keyword>
<dbReference type="OrthoDB" id="6156987at2759"/>
<evidence type="ECO:0000256" key="2">
    <source>
        <dbReference type="SAM" id="SignalP"/>
    </source>
</evidence>
<evidence type="ECO:0000256" key="1">
    <source>
        <dbReference type="SAM" id="MobiDB-lite"/>
    </source>
</evidence>
<evidence type="ECO:0000313" key="3">
    <source>
        <dbReference type="EMBL" id="KAH3880249.1"/>
    </source>
</evidence>
<feature type="compositionally biased region" description="Polar residues" evidence="1">
    <location>
        <begin position="228"/>
        <end position="251"/>
    </location>
</feature>
<comment type="caution">
    <text evidence="3">The sequence shown here is derived from an EMBL/GenBank/DDBJ whole genome shotgun (WGS) entry which is preliminary data.</text>
</comment>
<protein>
    <submittedName>
        <fullName evidence="3">Uncharacterized protein</fullName>
    </submittedName>
</protein>
<evidence type="ECO:0000313" key="4">
    <source>
        <dbReference type="Proteomes" id="UP000828390"/>
    </source>
</evidence>
<name>A0A9D4MQS8_DREPO</name>
<proteinExistence type="predicted"/>
<gene>
    <name evidence="3" type="ORF">DPMN_004159</name>
</gene>
<feature type="signal peptide" evidence="2">
    <location>
        <begin position="1"/>
        <end position="18"/>
    </location>
</feature>
<dbReference type="AlphaFoldDB" id="A0A9D4MQS8"/>
<reference evidence="3" key="1">
    <citation type="journal article" date="2019" name="bioRxiv">
        <title>The Genome of the Zebra Mussel, Dreissena polymorpha: A Resource for Invasive Species Research.</title>
        <authorList>
            <person name="McCartney M.A."/>
            <person name="Auch B."/>
            <person name="Kono T."/>
            <person name="Mallez S."/>
            <person name="Zhang Y."/>
            <person name="Obille A."/>
            <person name="Becker A."/>
            <person name="Abrahante J.E."/>
            <person name="Garbe J."/>
            <person name="Badalamenti J.P."/>
            <person name="Herman A."/>
            <person name="Mangelson H."/>
            <person name="Liachko I."/>
            <person name="Sullivan S."/>
            <person name="Sone E.D."/>
            <person name="Koren S."/>
            <person name="Silverstein K.A.T."/>
            <person name="Beckman K.B."/>
            <person name="Gohl D.M."/>
        </authorList>
    </citation>
    <scope>NUCLEOTIDE SEQUENCE</scope>
    <source>
        <strain evidence="3">Duluth1</strain>
        <tissue evidence="3">Whole animal</tissue>
    </source>
</reference>
<accession>A0A9D4MQS8</accession>
<feature type="region of interest" description="Disordered" evidence="1">
    <location>
        <begin position="198"/>
        <end position="251"/>
    </location>
</feature>
<reference evidence="3" key="2">
    <citation type="submission" date="2020-11" db="EMBL/GenBank/DDBJ databases">
        <authorList>
            <person name="McCartney M.A."/>
            <person name="Auch B."/>
            <person name="Kono T."/>
            <person name="Mallez S."/>
            <person name="Becker A."/>
            <person name="Gohl D.M."/>
            <person name="Silverstein K.A.T."/>
            <person name="Koren S."/>
            <person name="Bechman K.B."/>
            <person name="Herman A."/>
            <person name="Abrahante J.E."/>
            <person name="Garbe J."/>
        </authorList>
    </citation>
    <scope>NUCLEOTIDE SEQUENCE</scope>
    <source>
        <strain evidence="3">Duluth1</strain>
        <tissue evidence="3">Whole animal</tissue>
    </source>
</reference>
<dbReference type="EMBL" id="JAIWYP010000001">
    <property type="protein sequence ID" value="KAH3880249.1"/>
    <property type="molecule type" value="Genomic_DNA"/>
</dbReference>
<dbReference type="Proteomes" id="UP000828390">
    <property type="component" value="Unassembled WGS sequence"/>
</dbReference>
<sequence>MEKIALLVLGALVAVCHGCTIDLPWYARGTKEVDESRVHFSEFVVFGSITKNATEALMYKDLKGIFTVEFESLCSYKGGPVESTIFITGMGNMENKAIPECPAVEPKIGEQCIMFLKSTPHTNSHNLYEIEFKPRCGEIGIILDDLSMICGLELHYSTDVNECEDFQPMSMSENCLQFAPPTSTQAPVVVTNEKNESTYKTITGEPPKVDNNNKSSHGEENTEETAEKPSSVSGSKIQTVESKNPTGTAASCSTSSLLGFLALIVALLV</sequence>
<feature type="chain" id="PRO_5039063257" evidence="2">
    <location>
        <begin position="19"/>
        <end position="269"/>
    </location>
</feature>
<organism evidence="3 4">
    <name type="scientific">Dreissena polymorpha</name>
    <name type="common">Zebra mussel</name>
    <name type="synonym">Mytilus polymorpha</name>
    <dbReference type="NCBI Taxonomy" id="45954"/>
    <lineage>
        <taxon>Eukaryota</taxon>
        <taxon>Metazoa</taxon>
        <taxon>Spiralia</taxon>
        <taxon>Lophotrochozoa</taxon>
        <taxon>Mollusca</taxon>
        <taxon>Bivalvia</taxon>
        <taxon>Autobranchia</taxon>
        <taxon>Heteroconchia</taxon>
        <taxon>Euheterodonta</taxon>
        <taxon>Imparidentia</taxon>
        <taxon>Neoheterodontei</taxon>
        <taxon>Myida</taxon>
        <taxon>Dreissenoidea</taxon>
        <taxon>Dreissenidae</taxon>
        <taxon>Dreissena</taxon>
    </lineage>
</organism>